<gene>
    <name evidence="1" type="ORF">PIB30_053708</name>
</gene>
<dbReference type="EMBL" id="JASCZI010000402">
    <property type="protein sequence ID" value="MED6111601.1"/>
    <property type="molecule type" value="Genomic_DNA"/>
</dbReference>
<comment type="caution">
    <text evidence="1">The sequence shown here is derived from an EMBL/GenBank/DDBJ whole genome shotgun (WGS) entry which is preliminary data.</text>
</comment>
<name>A0ABU6QI28_9FABA</name>
<keyword evidence="2" id="KW-1185">Reference proteome</keyword>
<organism evidence="1 2">
    <name type="scientific">Stylosanthes scabra</name>
    <dbReference type="NCBI Taxonomy" id="79078"/>
    <lineage>
        <taxon>Eukaryota</taxon>
        <taxon>Viridiplantae</taxon>
        <taxon>Streptophyta</taxon>
        <taxon>Embryophyta</taxon>
        <taxon>Tracheophyta</taxon>
        <taxon>Spermatophyta</taxon>
        <taxon>Magnoliopsida</taxon>
        <taxon>eudicotyledons</taxon>
        <taxon>Gunneridae</taxon>
        <taxon>Pentapetalae</taxon>
        <taxon>rosids</taxon>
        <taxon>fabids</taxon>
        <taxon>Fabales</taxon>
        <taxon>Fabaceae</taxon>
        <taxon>Papilionoideae</taxon>
        <taxon>50 kb inversion clade</taxon>
        <taxon>dalbergioids sensu lato</taxon>
        <taxon>Dalbergieae</taxon>
        <taxon>Pterocarpus clade</taxon>
        <taxon>Stylosanthes</taxon>
    </lineage>
</organism>
<evidence type="ECO:0000313" key="1">
    <source>
        <dbReference type="EMBL" id="MED6111601.1"/>
    </source>
</evidence>
<protein>
    <submittedName>
        <fullName evidence="1">Uncharacterized protein</fullName>
    </submittedName>
</protein>
<reference evidence="1 2" key="1">
    <citation type="journal article" date="2023" name="Plants (Basel)">
        <title>Bridging the Gap: Combining Genomics and Transcriptomics Approaches to Understand Stylosanthes scabra, an Orphan Legume from the Brazilian Caatinga.</title>
        <authorList>
            <person name="Ferreira-Neto J.R.C."/>
            <person name="da Silva M.D."/>
            <person name="Binneck E."/>
            <person name="de Melo N.F."/>
            <person name="da Silva R.H."/>
            <person name="de Melo A.L.T.M."/>
            <person name="Pandolfi V."/>
            <person name="Bustamante F.O."/>
            <person name="Brasileiro-Vidal A.C."/>
            <person name="Benko-Iseppon A.M."/>
        </authorList>
    </citation>
    <scope>NUCLEOTIDE SEQUENCE [LARGE SCALE GENOMIC DNA]</scope>
    <source>
        <tissue evidence="1">Leaves</tissue>
    </source>
</reference>
<accession>A0ABU6QI28</accession>
<evidence type="ECO:0000313" key="2">
    <source>
        <dbReference type="Proteomes" id="UP001341840"/>
    </source>
</evidence>
<proteinExistence type="predicted"/>
<sequence>MFESTLQRFRIDSVQVTQYFAGSAIMSRRKTPAIKLTSAPCKVPPPLSQVPLRRWFTNKIIGKNSKISTLRCPS</sequence>
<dbReference type="Proteomes" id="UP001341840">
    <property type="component" value="Unassembled WGS sequence"/>
</dbReference>